<evidence type="ECO:0000313" key="3">
    <source>
        <dbReference type="EMBL" id="VFK61046.1"/>
    </source>
</evidence>
<dbReference type="InterPro" id="IPR050508">
    <property type="entry name" value="Methyltransf_Superfamily"/>
</dbReference>
<dbReference type="AlphaFoldDB" id="A0A450ZCX3"/>
<keyword evidence="1" id="KW-0808">Transferase</keyword>
<dbReference type="Pfam" id="PF13489">
    <property type="entry name" value="Methyltransf_23"/>
    <property type="match status" value="1"/>
</dbReference>
<dbReference type="SUPFAM" id="SSF53335">
    <property type="entry name" value="S-adenosyl-L-methionine-dependent methyltransferases"/>
    <property type="match status" value="1"/>
</dbReference>
<protein>
    <submittedName>
        <fullName evidence="1">Ubiquinone/menaquinone biosynthesis C-methylase UbiE</fullName>
    </submittedName>
</protein>
<proteinExistence type="predicted"/>
<dbReference type="Gene3D" id="3.40.50.150">
    <property type="entry name" value="Vaccinia Virus protein VP39"/>
    <property type="match status" value="1"/>
</dbReference>
<dbReference type="GO" id="GO:0008168">
    <property type="term" value="F:methyltransferase activity"/>
    <property type="evidence" value="ECO:0007669"/>
    <property type="project" value="UniProtKB-KW"/>
</dbReference>
<dbReference type="InterPro" id="IPR029063">
    <property type="entry name" value="SAM-dependent_MTases_sf"/>
</dbReference>
<dbReference type="EMBL" id="CAADFY010000036">
    <property type="protein sequence ID" value="VFK54019.1"/>
    <property type="molecule type" value="Genomic_DNA"/>
</dbReference>
<accession>A0A450ZCX3</accession>
<evidence type="ECO:0000313" key="1">
    <source>
        <dbReference type="EMBL" id="VFK51620.1"/>
    </source>
</evidence>
<reference evidence="1" key="1">
    <citation type="submission" date="2019-02" db="EMBL/GenBank/DDBJ databases">
        <authorList>
            <person name="Gruber-Vodicka R. H."/>
            <person name="Seah K. B. B."/>
        </authorList>
    </citation>
    <scope>NUCLEOTIDE SEQUENCE</scope>
    <source>
        <strain evidence="3">BECK_BY1</strain>
        <strain evidence="1">BECK_BY2</strain>
        <strain evidence="2">BECK_BY3</strain>
    </source>
</reference>
<evidence type="ECO:0000313" key="2">
    <source>
        <dbReference type="EMBL" id="VFK54019.1"/>
    </source>
</evidence>
<sequence>MTTSGYTNPLWNRYAHLHASVTDSFKLSLLRESVEYLTGDILDCGCGTAKIAPFLVDRPDVDSYIGVDLAPEMVKVARWMVSQWGRENFVVKESAIEAVEDNYSSIVSIHSYYTWPEPMGVLEHIHRILQPGGSFVLATPNERLDMKRLLRESSKELIAHPDFDKFQCLDLELAGNPKALFADMDTLVEQTRTLGFRVLECHQRHYLGGVNFLVLSK</sequence>
<dbReference type="CDD" id="cd02440">
    <property type="entry name" value="AdoMet_MTases"/>
    <property type="match status" value="1"/>
</dbReference>
<dbReference type="PANTHER" id="PTHR42912">
    <property type="entry name" value="METHYLTRANSFERASE"/>
    <property type="match status" value="1"/>
</dbReference>
<dbReference type="EMBL" id="CAADFV010000006">
    <property type="protein sequence ID" value="VFK51620.1"/>
    <property type="molecule type" value="Genomic_DNA"/>
</dbReference>
<keyword evidence="1" id="KW-0830">Ubiquinone</keyword>
<dbReference type="EMBL" id="CAADFX010000142">
    <property type="protein sequence ID" value="VFK61046.1"/>
    <property type="molecule type" value="Genomic_DNA"/>
</dbReference>
<organism evidence="1">
    <name type="scientific">Candidatus Kentrum sp. TUN</name>
    <dbReference type="NCBI Taxonomy" id="2126343"/>
    <lineage>
        <taxon>Bacteria</taxon>
        <taxon>Pseudomonadati</taxon>
        <taxon>Pseudomonadota</taxon>
        <taxon>Gammaproteobacteria</taxon>
        <taxon>Candidatus Kentrum</taxon>
    </lineage>
</organism>
<keyword evidence="1" id="KW-0489">Methyltransferase</keyword>
<dbReference type="GO" id="GO:0032259">
    <property type="term" value="P:methylation"/>
    <property type="evidence" value="ECO:0007669"/>
    <property type="project" value="UniProtKB-KW"/>
</dbReference>
<gene>
    <name evidence="3" type="ORF">BECKTUN1418D_GA0071000_11427</name>
    <name evidence="1" type="ORF">BECKTUN1418E_GA0071001_100624</name>
    <name evidence="2" type="ORF">BECKTUN1418F_GA0071002_10361</name>
</gene>
<name>A0A450ZCX3_9GAMM</name>